<organism evidence="2 3">
    <name type="scientific">Entomortierella chlamydospora</name>
    <dbReference type="NCBI Taxonomy" id="101097"/>
    <lineage>
        <taxon>Eukaryota</taxon>
        <taxon>Fungi</taxon>
        <taxon>Fungi incertae sedis</taxon>
        <taxon>Mucoromycota</taxon>
        <taxon>Mortierellomycotina</taxon>
        <taxon>Mortierellomycetes</taxon>
        <taxon>Mortierellales</taxon>
        <taxon>Mortierellaceae</taxon>
        <taxon>Entomortierella</taxon>
    </lineage>
</organism>
<feature type="compositionally biased region" description="Basic and acidic residues" evidence="1">
    <location>
        <begin position="190"/>
        <end position="214"/>
    </location>
</feature>
<feature type="compositionally biased region" description="Basic and acidic residues" evidence="1">
    <location>
        <begin position="160"/>
        <end position="174"/>
    </location>
</feature>
<sequence length="564" mass="63533">MASILFDDITFPRELYDPETFEFVAPVSTLLAFTPHILSQLAKTESEQEPMPIPTASKGKDTKDSSRSSNSNSNSSGEDSKNKNSDQPKAENASTPTPGIFSSIFQNITASGLSTALDNGLYLAGRYKEGSSSSSRDREYQRERNQHNASTNERTSFSSWEKEDAARNSRDRNRNSYWFGRGQDSSSYSRSRDHERERLREMEKRLQQMERDMRYNSAMARSEVESQRRERFKLEQELEAQKTKVKKLEAEMEERRKQEAEMTKKQKQKEKDESEAREREKVKVAKKTEKEKAVAKSTSDDKEEKEDDEKKALLKKENDSAAVAASTVLVAAVGVASLAMSLYSAHKALAIYLVVSFHDQLELLMSQCEGVIQSTEAWISEQFLEVPEQIPEDLKMIKELIDTIRRLDPSGGTLVVGCALYGIVTRARYNGPEYKGARTMMELKAAQTLRSLGVNPISPSTTAGGNARMSLIHDSRIDRLRLEFEKRDGHDLRDADEIDGLVVEDALDMESFSAPFVSQKSVTSAGTRKKNSQANEDAPVLSDSSYKLEEFEGFKPSLKMKSYA</sequence>
<protein>
    <submittedName>
        <fullName evidence="2">Uncharacterized protein</fullName>
    </submittedName>
</protein>
<dbReference type="AlphaFoldDB" id="A0A9P6MU42"/>
<reference evidence="2" key="1">
    <citation type="journal article" date="2020" name="Fungal Divers.">
        <title>Resolving the Mortierellaceae phylogeny through synthesis of multi-gene phylogenetics and phylogenomics.</title>
        <authorList>
            <person name="Vandepol N."/>
            <person name="Liber J."/>
            <person name="Desiro A."/>
            <person name="Na H."/>
            <person name="Kennedy M."/>
            <person name="Barry K."/>
            <person name="Grigoriev I.V."/>
            <person name="Miller A.N."/>
            <person name="O'Donnell K."/>
            <person name="Stajich J.E."/>
            <person name="Bonito G."/>
        </authorList>
    </citation>
    <scope>NUCLEOTIDE SEQUENCE</scope>
    <source>
        <strain evidence="2">NRRL 2769</strain>
    </source>
</reference>
<feature type="region of interest" description="Disordered" evidence="1">
    <location>
        <begin position="127"/>
        <end position="230"/>
    </location>
</feature>
<accession>A0A9P6MU42</accession>
<comment type="caution">
    <text evidence="2">The sequence shown here is derived from an EMBL/GenBank/DDBJ whole genome shotgun (WGS) entry which is preliminary data.</text>
</comment>
<feature type="compositionally biased region" description="Polar residues" evidence="1">
    <location>
        <begin position="147"/>
        <end position="159"/>
    </location>
</feature>
<proteinExistence type="predicted"/>
<feature type="region of interest" description="Disordered" evidence="1">
    <location>
        <begin position="251"/>
        <end position="310"/>
    </location>
</feature>
<feature type="region of interest" description="Disordered" evidence="1">
    <location>
        <begin position="42"/>
        <end position="98"/>
    </location>
</feature>
<dbReference type="EMBL" id="JAAAID010000820">
    <property type="protein sequence ID" value="KAG0013646.1"/>
    <property type="molecule type" value="Genomic_DNA"/>
</dbReference>
<evidence type="ECO:0000313" key="3">
    <source>
        <dbReference type="Proteomes" id="UP000703661"/>
    </source>
</evidence>
<evidence type="ECO:0000313" key="2">
    <source>
        <dbReference type="EMBL" id="KAG0013646.1"/>
    </source>
</evidence>
<keyword evidence="3" id="KW-1185">Reference proteome</keyword>
<feature type="compositionally biased region" description="Polar residues" evidence="1">
    <location>
        <begin position="517"/>
        <end position="526"/>
    </location>
</feature>
<dbReference type="Proteomes" id="UP000703661">
    <property type="component" value="Unassembled WGS sequence"/>
</dbReference>
<feature type="compositionally biased region" description="Low complexity" evidence="1">
    <location>
        <begin position="67"/>
        <end position="77"/>
    </location>
</feature>
<feature type="region of interest" description="Disordered" evidence="1">
    <location>
        <begin position="517"/>
        <end position="542"/>
    </location>
</feature>
<feature type="compositionally biased region" description="Basic and acidic residues" evidence="1">
    <location>
        <begin position="135"/>
        <end position="146"/>
    </location>
</feature>
<name>A0A9P6MU42_9FUNG</name>
<feature type="compositionally biased region" description="Basic and acidic residues" evidence="1">
    <location>
        <begin position="78"/>
        <end position="89"/>
    </location>
</feature>
<gene>
    <name evidence="2" type="ORF">BGZ80_010951</name>
</gene>
<evidence type="ECO:0000256" key="1">
    <source>
        <dbReference type="SAM" id="MobiDB-lite"/>
    </source>
</evidence>